<comment type="caution">
    <text evidence="1">The sequence shown here is derived from an EMBL/GenBank/DDBJ whole genome shotgun (WGS) entry which is preliminary data.</text>
</comment>
<dbReference type="EMBL" id="PFMR01000189">
    <property type="protein sequence ID" value="PIZ16403.1"/>
    <property type="molecule type" value="Genomic_DNA"/>
</dbReference>
<reference evidence="2" key="1">
    <citation type="submission" date="2017-09" db="EMBL/GenBank/DDBJ databases">
        <title>Depth-based differentiation of microbial function through sediment-hosted aquifers and enrichment of novel symbionts in the deep terrestrial subsurface.</title>
        <authorList>
            <person name="Probst A.J."/>
            <person name="Ladd B."/>
            <person name="Jarett J.K."/>
            <person name="Geller-Mcgrath D.E."/>
            <person name="Sieber C.M.K."/>
            <person name="Emerson J.B."/>
            <person name="Anantharaman K."/>
            <person name="Thomas B.C."/>
            <person name="Malmstrom R."/>
            <person name="Stieglmeier M."/>
            <person name="Klingl A."/>
            <person name="Woyke T."/>
            <person name="Ryan C.M."/>
            <person name="Banfield J.F."/>
        </authorList>
    </citation>
    <scope>NUCLEOTIDE SEQUENCE [LARGE SCALE GENOMIC DNA]</scope>
</reference>
<sequence>MADYKKVMKTVLVVLLLLTGLLMAMGPYITKYTQGKYYKKYYGAEEINPADLKDHPASFRIKGMTRISFDKQYFQPAALQMIAAKHGVRQGIGYFNFLMGFTYGMFYRPDMPAPMFTNDPILGFKYAAPFLGLKMKFLITDDRDVFLKAVKFHVSRDHPVVIEVDAGALRGETVFIAHPEVIAGYSEKGFEYMEADGRVRPGAGVLTATSDSMVAAMLSQSKAFMSPRKFSIIIFEPAEEKKTDLGEVFKQNGESLIGKKYGVISVMGTGSFALQQFSAALKKKGMSGGLSLIEPAPYMRADNASFLLEYFPADEDIKNAAAQLKEAGAKYVKVLELLKSADKARAEEASGLVNEAAALEKSAGEIFLKKAGVK</sequence>
<accession>A0A2M7SAU4</accession>
<dbReference type="Proteomes" id="UP000229307">
    <property type="component" value="Unassembled WGS sequence"/>
</dbReference>
<protein>
    <submittedName>
        <fullName evidence="1">Uncharacterized protein</fullName>
    </submittedName>
</protein>
<dbReference type="AlphaFoldDB" id="A0A2M7SAU4"/>
<name>A0A2M7SAU4_9BACT</name>
<evidence type="ECO:0000313" key="2">
    <source>
        <dbReference type="Proteomes" id="UP000229307"/>
    </source>
</evidence>
<proteinExistence type="predicted"/>
<organism evidence="1 2">
    <name type="scientific">Candidatus Desantisbacteria bacterium CG_4_10_14_0_8_um_filter_48_22</name>
    <dbReference type="NCBI Taxonomy" id="1974543"/>
    <lineage>
        <taxon>Bacteria</taxon>
        <taxon>Candidatus Desantisiibacteriota</taxon>
    </lineage>
</organism>
<gene>
    <name evidence="1" type="ORF">COY52_07095</name>
</gene>
<evidence type="ECO:0000313" key="1">
    <source>
        <dbReference type="EMBL" id="PIZ16403.1"/>
    </source>
</evidence>